<accession>A0AAD1UC55</accession>
<sequence>MKASNDCFWDDSQCVVSDDYNEPLPKNSVYKWQNNDNVLVADKGHARPTTNMCDKDNSEDSMMIPKIKDDGEIAILHPTPRLGSLVEKIKHKNREQRLNEFKKLKNCSSWNYSHIRNKSNGERFSSWKYKCRVDQKLSSHRILNSINGGSQTLLSNIKK</sequence>
<reference evidence="1" key="1">
    <citation type="submission" date="2023-07" db="EMBL/GenBank/DDBJ databases">
        <authorList>
            <consortium name="AG Swart"/>
            <person name="Singh M."/>
            <person name="Singh A."/>
            <person name="Seah K."/>
            <person name="Emmerich C."/>
        </authorList>
    </citation>
    <scope>NUCLEOTIDE SEQUENCE</scope>
    <source>
        <strain evidence="1">DP1</strain>
    </source>
</reference>
<dbReference type="Proteomes" id="UP001295684">
    <property type="component" value="Unassembled WGS sequence"/>
</dbReference>
<proteinExistence type="predicted"/>
<dbReference type="EMBL" id="CAMPGE010007213">
    <property type="protein sequence ID" value="CAI2366137.1"/>
    <property type="molecule type" value="Genomic_DNA"/>
</dbReference>
<name>A0AAD1UC55_EUPCR</name>
<organism evidence="1 2">
    <name type="scientific">Euplotes crassus</name>
    <dbReference type="NCBI Taxonomy" id="5936"/>
    <lineage>
        <taxon>Eukaryota</taxon>
        <taxon>Sar</taxon>
        <taxon>Alveolata</taxon>
        <taxon>Ciliophora</taxon>
        <taxon>Intramacronucleata</taxon>
        <taxon>Spirotrichea</taxon>
        <taxon>Hypotrichia</taxon>
        <taxon>Euplotida</taxon>
        <taxon>Euplotidae</taxon>
        <taxon>Moneuplotes</taxon>
    </lineage>
</organism>
<evidence type="ECO:0000313" key="1">
    <source>
        <dbReference type="EMBL" id="CAI2366137.1"/>
    </source>
</evidence>
<comment type="caution">
    <text evidence="1">The sequence shown here is derived from an EMBL/GenBank/DDBJ whole genome shotgun (WGS) entry which is preliminary data.</text>
</comment>
<protein>
    <submittedName>
        <fullName evidence="1">Uncharacterized protein</fullName>
    </submittedName>
</protein>
<gene>
    <name evidence="1" type="ORF">ECRASSUSDP1_LOCUS7408</name>
</gene>
<dbReference type="AlphaFoldDB" id="A0AAD1UC55"/>
<keyword evidence="2" id="KW-1185">Reference proteome</keyword>
<evidence type="ECO:0000313" key="2">
    <source>
        <dbReference type="Proteomes" id="UP001295684"/>
    </source>
</evidence>